<feature type="region of interest" description="Disordered" evidence="1">
    <location>
        <begin position="1"/>
        <end position="113"/>
    </location>
</feature>
<accession>V4LFF9</accession>
<evidence type="ECO:0000313" key="2">
    <source>
        <dbReference type="EMBL" id="ESQ41142.1"/>
    </source>
</evidence>
<organism evidence="2 3">
    <name type="scientific">Eutrema salsugineum</name>
    <name type="common">Saltwater cress</name>
    <name type="synonym">Sisymbrium salsugineum</name>
    <dbReference type="NCBI Taxonomy" id="72664"/>
    <lineage>
        <taxon>Eukaryota</taxon>
        <taxon>Viridiplantae</taxon>
        <taxon>Streptophyta</taxon>
        <taxon>Embryophyta</taxon>
        <taxon>Tracheophyta</taxon>
        <taxon>Spermatophyta</taxon>
        <taxon>Magnoliopsida</taxon>
        <taxon>eudicotyledons</taxon>
        <taxon>Gunneridae</taxon>
        <taxon>Pentapetalae</taxon>
        <taxon>rosids</taxon>
        <taxon>malvids</taxon>
        <taxon>Brassicales</taxon>
        <taxon>Brassicaceae</taxon>
        <taxon>Eutremeae</taxon>
        <taxon>Eutrema</taxon>
    </lineage>
</organism>
<keyword evidence="3" id="KW-1185">Reference proteome</keyword>
<dbReference type="OMA" id="NLCPFDC"/>
<dbReference type="EMBL" id="KI517464">
    <property type="protein sequence ID" value="ESQ41142.1"/>
    <property type="molecule type" value="Genomic_DNA"/>
</dbReference>
<dbReference type="InterPro" id="IPR013885">
    <property type="entry name" value="DUF1764_euk"/>
</dbReference>
<name>V4LFF9_EUTSA</name>
<feature type="compositionally biased region" description="Basic and acidic residues" evidence="1">
    <location>
        <begin position="67"/>
        <end position="82"/>
    </location>
</feature>
<reference evidence="2 3" key="1">
    <citation type="journal article" date="2013" name="Front. Plant Sci.">
        <title>The Reference Genome of the Halophytic Plant Eutrema salsugineum.</title>
        <authorList>
            <person name="Yang R."/>
            <person name="Jarvis D.E."/>
            <person name="Chen H."/>
            <person name="Beilstein M.A."/>
            <person name="Grimwood J."/>
            <person name="Jenkins J."/>
            <person name="Shu S."/>
            <person name="Prochnik S."/>
            <person name="Xin M."/>
            <person name="Ma C."/>
            <person name="Schmutz J."/>
            <person name="Wing R.A."/>
            <person name="Mitchell-Olds T."/>
            <person name="Schumaker K.S."/>
            <person name="Wang X."/>
        </authorList>
    </citation>
    <scope>NUCLEOTIDE SEQUENCE [LARGE SCALE GENOMIC DNA]</scope>
</reference>
<protein>
    <recommendedName>
        <fullName evidence="4">DUF1764 domain-containing protein</fullName>
    </recommendedName>
</protein>
<dbReference type="Proteomes" id="UP000030689">
    <property type="component" value="Unassembled WGS sequence"/>
</dbReference>
<dbReference type="eggNOG" id="ENOG502S9GU">
    <property type="taxonomic scope" value="Eukaryota"/>
</dbReference>
<proteinExistence type="predicted"/>
<dbReference type="Pfam" id="PF08576">
    <property type="entry name" value="DUF1764"/>
    <property type="match status" value="1"/>
</dbReference>
<dbReference type="KEGG" id="eus:EUTSA_v10014970mg"/>
<dbReference type="AlphaFoldDB" id="V4LFF9"/>
<sequence length="140" mass="15830">MPKKKSSSSSLKNPSQEVDRPGIQQNKPVPKPGKLGIEIDEIFSGRMKKKLSQEVEKPAIQPTKPVPRPELEKPESKEEVAKKERKRKRNELDGFNNNPKSRPRKRTKDGLPVFTEDELGINKAYAGDTPLCPFDCNCCF</sequence>
<dbReference type="Gramene" id="ESQ41142">
    <property type="protein sequence ID" value="ESQ41142"/>
    <property type="gene ID" value="EUTSA_v10014970mg"/>
</dbReference>
<evidence type="ECO:0000256" key="1">
    <source>
        <dbReference type="SAM" id="MobiDB-lite"/>
    </source>
</evidence>
<dbReference type="PANTHER" id="PTHR34066:SF1">
    <property type="entry name" value="DUF1764 FAMILY PROTEIN"/>
    <property type="match status" value="1"/>
</dbReference>
<evidence type="ECO:0000313" key="3">
    <source>
        <dbReference type="Proteomes" id="UP000030689"/>
    </source>
</evidence>
<evidence type="ECO:0008006" key="4">
    <source>
        <dbReference type="Google" id="ProtNLM"/>
    </source>
</evidence>
<dbReference type="STRING" id="72664.V4LFF9"/>
<gene>
    <name evidence="2" type="ORF">EUTSA_v10014970mg</name>
</gene>
<dbReference type="PANTHER" id="PTHR34066">
    <property type="entry name" value="GROWTH FACTOR 2"/>
    <property type="match status" value="1"/>
</dbReference>